<proteinExistence type="predicted"/>
<feature type="compositionally biased region" description="Gly residues" evidence="1">
    <location>
        <begin position="440"/>
        <end position="453"/>
    </location>
</feature>
<feature type="non-terminal residue" evidence="2">
    <location>
        <position position="1"/>
    </location>
</feature>
<feature type="region of interest" description="Disordered" evidence="1">
    <location>
        <begin position="433"/>
        <end position="453"/>
    </location>
</feature>
<gene>
    <name evidence="2" type="ORF">AVDCRST_MAG11-1391</name>
</gene>
<name>A0A6J4KN57_9BACT</name>
<dbReference type="AlphaFoldDB" id="A0A6J4KN57"/>
<dbReference type="EMBL" id="CADCTU010000313">
    <property type="protein sequence ID" value="CAA9309487.1"/>
    <property type="molecule type" value="Genomic_DNA"/>
</dbReference>
<feature type="non-terminal residue" evidence="2">
    <location>
        <position position="453"/>
    </location>
</feature>
<evidence type="ECO:0000313" key="2">
    <source>
        <dbReference type="EMBL" id="CAA9309487.1"/>
    </source>
</evidence>
<protein>
    <submittedName>
        <fullName evidence="2">Uncharacterized protein</fullName>
    </submittedName>
</protein>
<organism evidence="2">
    <name type="scientific">uncultured Gemmatimonadaceae bacterium</name>
    <dbReference type="NCBI Taxonomy" id="246130"/>
    <lineage>
        <taxon>Bacteria</taxon>
        <taxon>Pseudomonadati</taxon>
        <taxon>Gemmatimonadota</taxon>
        <taxon>Gemmatimonadia</taxon>
        <taxon>Gemmatimonadales</taxon>
        <taxon>Gemmatimonadaceae</taxon>
        <taxon>environmental samples</taxon>
    </lineage>
</organism>
<reference evidence="2" key="1">
    <citation type="submission" date="2020-02" db="EMBL/GenBank/DDBJ databases">
        <authorList>
            <person name="Meier V. D."/>
        </authorList>
    </citation>
    <scope>NUCLEOTIDE SEQUENCE</scope>
    <source>
        <strain evidence="2">AVDCRST_MAG11</strain>
    </source>
</reference>
<sequence length="453" mass="47874">FRTKIECLIREWIVPRLAPGRPNVIAFNEDVGLATIATGTRGRAARDAFTRPGGPSCEEQGAPCATLGALGAVRTGYSREVTAYRGRFPSMSPVSDAFVATTDTFARGWMQTFSDMARRYGVYILGSNNQSPFRESTDPSEIATFRDPDLPAAPPSVYVATTDAVFNEVFLWGPREVRREGPRPLRNVVAQNKKVPLTPIEEQLQLRNGPSTGPDGVDNVAPYALPGTGARIGFATSLPAFVYGNLPAGTDPCSDTAKYYMRCMDALGVNLVMQDEANPGRWAGPGGRSPWQPLEWMDSTWRAAADPSVRFAYNVTPHLVGNLADLAFDGQTAITQRGLQGGAGCRYVGNAAALPEDPAQFRGYAGPKAEFLGLVPWVAPDGPRAGLRDVAAKLAPGSGDKLENDYLETAIAADLPFPANPRRAACAGAEPGVIAPAPGGPGGTPAKPGGGTA</sequence>
<accession>A0A6J4KN57</accession>
<evidence type="ECO:0000256" key="1">
    <source>
        <dbReference type="SAM" id="MobiDB-lite"/>
    </source>
</evidence>